<keyword evidence="1" id="KW-1133">Transmembrane helix</keyword>
<dbReference type="Proteomes" id="UP000095287">
    <property type="component" value="Unplaced"/>
</dbReference>
<keyword evidence="1" id="KW-0472">Membrane</keyword>
<keyword evidence="1" id="KW-0812">Transmembrane</keyword>
<keyword evidence="2" id="KW-1185">Reference proteome</keyword>
<evidence type="ECO:0000313" key="2">
    <source>
        <dbReference type="Proteomes" id="UP000095287"/>
    </source>
</evidence>
<name>A0A1I7ZRJ1_9BILA</name>
<sequence length="76" mass="8491">MSNNFNPLCLLLSTVRDPGDDSVTSYHPFTAGHTDGSCCARAEIDTMNDQQLVLLFFVVFLSVYFLESIGGFYMTR</sequence>
<protein>
    <submittedName>
        <fullName evidence="3">Kazal-like domain-containing protein</fullName>
    </submittedName>
</protein>
<evidence type="ECO:0000313" key="3">
    <source>
        <dbReference type="WBParaSite" id="L893_g28824.t2"/>
    </source>
</evidence>
<reference evidence="3" key="1">
    <citation type="submission" date="2016-11" db="UniProtKB">
        <authorList>
            <consortium name="WormBaseParasite"/>
        </authorList>
    </citation>
    <scope>IDENTIFICATION</scope>
</reference>
<accession>A0A1I7ZRJ1</accession>
<feature type="transmembrane region" description="Helical" evidence="1">
    <location>
        <begin position="52"/>
        <end position="74"/>
    </location>
</feature>
<proteinExistence type="predicted"/>
<dbReference type="WBParaSite" id="L893_g28824.t2">
    <property type="protein sequence ID" value="L893_g28824.t2"/>
    <property type="gene ID" value="L893_g28824"/>
</dbReference>
<dbReference type="AlphaFoldDB" id="A0A1I7ZRJ1"/>
<evidence type="ECO:0000256" key="1">
    <source>
        <dbReference type="SAM" id="Phobius"/>
    </source>
</evidence>
<organism evidence="2 3">
    <name type="scientific">Steinernema glaseri</name>
    <dbReference type="NCBI Taxonomy" id="37863"/>
    <lineage>
        <taxon>Eukaryota</taxon>
        <taxon>Metazoa</taxon>
        <taxon>Ecdysozoa</taxon>
        <taxon>Nematoda</taxon>
        <taxon>Chromadorea</taxon>
        <taxon>Rhabditida</taxon>
        <taxon>Tylenchina</taxon>
        <taxon>Panagrolaimomorpha</taxon>
        <taxon>Strongyloidoidea</taxon>
        <taxon>Steinernematidae</taxon>
        <taxon>Steinernema</taxon>
    </lineage>
</organism>